<evidence type="ECO:0008006" key="4">
    <source>
        <dbReference type="Google" id="ProtNLM"/>
    </source>
</evidence>
<evidence type="ECO:0000313" key="3">
    <source>
        <dbReference type="Proteomes" id="UP000053776"/>
    </source>
</evidence>
<feature type="compositionally biased region" description="Basic and acidic residues" evidence="1">
    <location>
        <begin position="274"/>
        <end position="283"/>
    </location>
</feature>
<sequence>MEEKDEEEENSYYELNESLKEITIRKNTNLEKYLKTLDEVNDINTSPVLEEDGNPVFQDGFGDDHFSITGGGVNFLLQHIFDDDVDDVMDDIEDTESIRNVYYTFIKNYLIYNKKATDTSFFEDDSTKKCFYFKYWFYYYLIKNQISESIINEIFNHFFGENGEDDILKGYREQHSETCPIYRMELDKIKNIKILYDYLENYKNATNKSNIEEKIKESECCNSFNELIEEYNKKVACVSTDNNKDYCSELEYCRKIYQEIELKVLECVNNGKSKEPVSGEHGDTTTMGERGNGKAVEETRGQQSDNEVSEVSPSKGNHNNVDLRFIFNKKYCIL</sequence>
<protein>
    <recommendedName>
        <fullName evidence="4">Variable surface protein Vir21</fullName>
    </recommendedName>
</protein>
<dbReference type="Proteomes" id="UP000053776">
    <property type="component" value="Unassembled WGS sequence"/>
</dbReference>
<dbReference type="EMBL" id="KQ235038">
    <property type="protein sequence ID" value="KMZ93300.1"/>
    <property type="molecule type" value="Genomic_DNA"/>
</dbReference>
<proteinExistence type="predicted"/>
<accession>A0A0J9TCS9</accession>
<dbReference type="InterPro" id="IPR008780">
    <property type="entry name" value="Plasmodium_Vir"/>
</dbReference>
<reference evidence="2 3" key="1">
    <citation type="submission" date="2011-08" db="EMBL/GenBank/DDBJ databases">
        <title>The Genome Sequence of Plasmodium vivax Mauritania I.</title>
        <authorList>
            <consortium name="The Broad Institute Genome Sequencing Platform"/>
            <consortium name="The Broad Institute Genome Sequencing Center for Infectious Disease"/>
            <person name="Neafsey D."/>
            <person name="Carlton J."/>
            <person name="Barnwell J."/>
            <person name="Collins W."/>
            <person name="Escalante A."/>
            <person name="Mullikin J."/>
            <person name="Saul A."/>
            <person name="Guigo R."/>
            <person name="Camara F."/>
            <person name="Young S.K."/>
            <person name="Zeng Q."/>
            <person name="Gargeya S."/>
            <person name="Fitzgerald M."/>
            <person name="Haas B."/>
            <person name="Abouelleil A."/>
            <person name="Alvarado L."/>
            <person name="Arachchi H.M."/>
            <person name="Berlin A."/>
            <person name="Brown A."/>
            <person name="Chapman S.B."/>
            <person name="Chen Z."/>
            <person name="Dunbar C."/>
            <person name="Freedman E."/>
            <person name="Gearin G."/>
            <person name="Gellesch M."/>
            <person name="Goldberg J."/>
            <person name="Griggs A."/>
            <person name="Gujja S."/>
            <person name="Heiman D."/>
            <person name="Howarth C."/>
            <person name="Larson L."/>
            <person name="Lui A."/>
            <person name="MacDonald P.J.P."/>
            <person name="Montmayeur A."/>
            <person name="Murphy C."/>
            <person name="Neiman D."/>
            <person name="Pearson M."/>
            <person name="Priest M."/>
            <person name="Roberts A."/>
            <person name="Saif S."/>
            <person name="Shea T."/>
            <person name="Shenoy N."/>
            <person name="Sisk P."/>
            <person name="Stolte C."/>
            <person name="Sykes S."/>
            <person name="Wortman J."/>
            <person name="Nusbaum C."/>
            <person name="Birren B."/>
        </authorList>
    </citation>
    <scope>NUCLEOTIDE SEQUENCE [LARGE SCALE GENOMIC DNA]</scope>
    <source>
        <strain evidence="2 3">Mauritania I</strain>
    </source>
</reference>
<evidence type="ECO:0000256" key="1">
    <source>
        <dbReference type="SAM" id="MobiDB-lite"/>
    </source>
</evidence>
<dbReference type="AlphaFoldDB" id="A0A0J9TCS9"/>
<feature type="region of interest" description="Disordered" evidence="1">
    <location>
        <begin position="274"/>
        <end position="315"/>
    </location>
</feature>
<organism evidence="2 3">
    <name type="scientific">Plasmodium vivax Mauritania I</name>
    <dbReference type="NCBI Taxonomy" id="1035515"/>
    <lineage>
        <taxon>Eukaryota</taxon>
        <taxon>Sar</taxon>
        <taxon>Alveolata</taxon>
        <taxon>Apicomplexa</taxon>
        <taxon>Aconoidasida</taxon>
        <taxon>Haemosporida</taxon>
        <taxon>Plasmodiidae</taxon>
        <taxon>Plasmodium</taxon>
        <taxon>Plasmodium (Plasmodium)</taxon>
    </lineage>
</organism>
<feature type="compositionally biased region" description="Polar residues" evidence="1">
    <location>
        <begin position="301"/>
        <end position="315"/>
    </location>
</feature>
<gene>
    <name evidence="2" type="ORF">PVMG_00746</name>
</gene>
<name>A0A0J9TCS9_PLAVI</name>
<feature type="compositionally biased region" description="Basic and acidic residues" evidence="1">
    <location>
        <begin position="291"/>
        <end position="300"/>
    </location>
</feature>
<dbReference type="OrthoDB" id="388072at2759"/>
<evidence type="ECO:0000313" key="2">
    <source>
        <dbReference type="EMBL" id="KMZ93300.1"/>
    </source>
</evidence>
<dbReference type="Pfam" id="PF05795">
    <property type="entry name" value="Plasmodium_Vir"/>
    <property type="match status" value="1"/>
</dbReference>